<proteinExistence type="predicted"/>
<reference evidence="2 3" key="1">
    <citation type="journal article" date="2018" name="Nat. Ecol. Evol.">
        <title>Genomic signatures of mitonuclear coevolution across populations of Tigriopus californicus.</title>
        <authorList>
            <person name="Barreto F.S."/>
            <person name="Watson E.T."/>
            <person name="Lima T.G."/>
            <person name="Willett C.S."/>
            <person name="Edmands S."/>
            <person name="Li W."/>
            <person name="Burton R.S."/>
        </authorList>
    </citation>
    <scope>NUCLEOTIDE SEQUENCE [LARGE SCALE GENOMIC DNA]</scope>
    <source>
        <strain evidence="2 3">San Diego</strain>
    </source>
</reference>
<organism evidence="2 3">
    <name type="scientific">Tigriopus californicus</name>
    <name type="common">Marine copepod</name>
    <dbReference type="NCBI Taxonomy" id="6832"/>
    <lineage>
        <taxon>Eukaryota</taxon>
        <taxon>Metazoa</taxon>
        <taxon>Ecdysozoa</taxon>
        <taxon>Arthropoda</taxon>
        <taxon>Crustacea</taxon>
        <taxon>Multicrustacea</taxon>
        <taxon>Hexanauplia</taxon>
        <taxon>Copepoda</taxon>
        <taxon>Harpacticoida</taxon>
        <taxon>Harpacticidae</taxon>
        <taxon>Tigriopus</taxon>
    </lineage>
</organism>
<sequence length="334" mass="35470">MLSRLPTNLAEVLKHHRQMVFEMEPASQVLSATAMEELLQGIVHLEFRIRLNLFSSFGICCVFIKTNGNSAINQNCSYVSNPGFPNSYTDNTAVTYTVNKLSSAVCLIRLDFDTFTISGPSDTAETLGGVCPDTLDVTSTSGSAFPIPQICGSNSGQHIYVDVSGTGGTGGATLGFTFDNTITNPTRQWDIKVTQIPCASDNAYSICVRRTSGFCCTQYTPCVDVGPPAFSLSLGDGALTGALVETSCTFDYVLIDGSSSSCLPGGNTGQTNNKYCGINLNQSPLAVNVPICDCSAPFRVEVVTDALPDIAGGNTNTVALSRGICFQYMQIRCP</sequence>
<dbReference type="PANTHER" id="PTHR33236">
    <property type="entry name" value="INTRAFLAGELLAR TRANSPORT PROTEIN 122 FAMILY PROTEIN-RELATED"/>
    <property type="match status" value="1"/>
</dbReference>
<name>A0A553P4H6_TIGCA</name>
<feature type="domain" description="CUB" evidence="1">
    <location>
        <begin position="199"/>
        <end position="330"/>
    </location>
</feature>
<dbReference type="InterPro" id="IPR035914">
    <property type="entry name" value="Sperma_CUB_dom_sf"/>
</dbReference>
<evidence type="ECO:0000259" key="1">
    <source>
        <dbReference type="Pfam" id="PF26080"/>
    </source>
</evidence>
<dbReference type="EMBL" id="VCGU01000008">
    <property type="protein sequence ID" value="TRY72562.1"/>
    <property type="molecule type" value="Genomic_DNA"/>
</dbReference>
<dbReference type="InterPro" id="IPR058698">
    <property type="entry name" value="CUB_metazoa"/>
</dbReference>
<dbReference type="AlphaFoldDB" id="A0A553P4H6"/>
<protein>
    <recommendedName>
        <fullName evidence="1">CUB domain-containing protein</fullName>
    </recommendedName>
</protein>
<dbReference type="Pfam" id="PF26080">
    <property type="entry name" value="CUB_animal"/>
    <property type="match status" value="1"/>
</dbReference>
<evidence type="ECO:0000313" key="3">
    <source>
        <dbReference type="Proteomes" id="UP000318571"/>
    </source>
</evidence>
<keyword evidence="3" id="KW-1185">Reference proteome</keyword>
<dbReference type="SUPFAM" id="SSF49854">
    <property type="entry name" value="Spermadhesin, CUB domain"/>
    <property type="match status" value="1"/>
</dbReference>
<gene>
    <name evidence="2" type="ORF">TCAL_06510</name>
</gene>
<comment type="caution">
    <text evidence="2">The sequence shown here is derived from an EMBL/GenBank/DDBJ whole genome shotgun (WGS) entry which is preliminary data.</text>
</comment>
<dbReference type="Proteomes" id="UP000318571">
    <property type="component" value="Chromosome 7"/>
</dbReference>
<dbReference type="PANTHER" id="PTHR33236:SF5">
    <property type="entry name" value="CUB DOMAIN-CONTAINING PROTEIN"/>
    <property type="match status" value="1"/>
</dbReference>
<dbReference type="Gene3D" id="2.60.120.290">
    <property type="entry name" value="Spermadhesin, CUB domain"/>
    <property type="match status" value="1"/>
</dbReference>
<dbReference type="OMA" id="SAINQNC"/>
<accession>A0A553P4H6</accession>
<evidence type="ECO:0000313" key="2">
    <source>
        <dbReference type="EMBL" id="TRY72562.1"/>
    </source>
</evidence>
<dbReference type="STRING" id="6832.A0A553P4H6"/>